<name>A0A1X0R509_RHIZD</name>
<feature type="region of interest" description="Disordered" evidence="2">
    <location>
        <begin position="206"/>
        <end position="227"/>
    </location>
</feature>
<reference evidence="3" key="1">
    <citation type="journal article" date="2016" name="Proc. Natl. Acad. Sci. U.S.A.">
        <title>Lipid metabolic changes in an early divergent fungus govern the establishment of a mutualistic symbiosis with endobacteria.</title>
        <authorList>
            <person name="Lastovetsky O.A."/>
            <person name="Gaspar M.L."/>
            <person name="Mondo S.J."/>
            <person name="LaButti K.M."/>
            <person name="Sandor L."/>
            <person name="Grigoriev I.V."/>
            <person name="Henry S.A."/>
            <person name="Pawlowska T.E."/>
        </authorList>
    </citation>
    <scope>NUCLEOTIDE SEQUENCE [LARGE SCALE GENOMIC DNA]</scope>
    <source>
        <strain evidence="3">ATCC 52814</strain>
    </source>
</reference>
<dbReference type="PANTHER" id="PTHR31360">
    <property type="match status" value="1"/>
</dbReference>
<dbReference type="AlphaFoldDB" id="A0A1X0R509"/>
<dbReference type="PANTHER" id="PTHR31360:SF0">
    <property type="entry name" value="OIL BODY-ASSOCIATED PROTEIN 1B"/>
    <property type="match status" value="1"/>
</dbReference>
<organism evidence="3">
    <name type="scientific">Rhizopus microsporus var. microsporus</name>
    <dbReference type="NCBI Taxonomy" id="86635"/>
    <lineage>
        <taxon>Eukaryota</taxon>
        <taxon>Fungi</taxon>
        <taxon>Fungi incertae sedis</taxon>
        <taxon>Mucoromycota</taxon>
        <taxon>Mucoromycotina</taxon>
        <taxon>Mucoromycetes</taxon>
        <taxon>Mucorales</taxon>
        <taxon>Mucorineae</taxon>
        <taxon>Rhizopodaceae</taxon>
        <taxon>Rhizopus</taxon>
    </lineage>
</organism>
<proteinExistence type="inferred from homology"/>
<dbReference type="VEuPathDB" id="FungiDB:BCV72DRAFT_112968"/>
<dbReference type="EMBL" id="KV921910">
    <property type="protein sequence ID" value="ORE07094.1"/>
    <property type="molecule type" value="Genomic_DNA"/>
</dbReference>
<evidence type="ECO:0000313" key="3">
    <source>
        <dbReference type="EMBL" id="ORE07094.1"/>
    </source>
</evidence>
<dbReference type="Pfam" id="PF06884">
    <property type="entry name" value="DUF1264"/>
    <property type="match status" value="1"/>
</dbReference>
<protein>
    <submittedName>
        <fullName evidence="3">DUF1264-domain-containing protein</fullName>
    </submittedName>
</protein>
<sequence length="227" mass="25492">MCSEQGKTSTLKAGMELASSPLISFKPMGGICESFCGIHPYCNDTNRQVIAYHYCHMIDEDRRQCLVYDSDSVDAKLIAVEYIISEALFKSLPEQEKKYWHSHKYEVESGLLCMNAKSLVPDAVTSTIEKGPLEILVNTYGKTWQLWPVDDDGNCSSKIPMGPPQLMMAFTADGQVKPELVERRDKQMGISTEKKRAERKDVIKGNPVAEGADHWEKGKPFQIPTDL</sequence>
<accession>A0A1X0R509</accession>
<evidence type="ECO:0000256" key="2">
    <source>
        <dbReference type="SAM" id="MobiDB-lite"/>
    </source>
</evidence>
<dbReference type="Proteomes" id="UP000242414">
    <property type="component" value="Unassembled WGS sequence"/>
</dbReference>
<dbReference type="InterPro" id="IPR010686">
    <property type="entry name" value="OBAP-like"/>
</dbReference>
<comment type="similarity">
    <text evidence="1">Belongs to the OBAP family.</text>
</comment>
<gene>
    <name evidence="3" type="ORF">BCV72DRAFT_112968</name>
</gene>
<evidence type="ECO:0000256" key="1">
    <source>
        <dbReference type="ARBA" id="ARBA00009740"/>
    </source>
</evidence>
<dbReference type="OrthoDB" id="1901244at2759"/>